<protein>
    <submittedName>
        <fullName evidence="1">Uncharacterized protein</fullName>
    </submittedName>
</protein>
<reference evidence="1 2" key="1">
    <citation type="submission" date="2014-04" db="EMBL/GenBank/DDBJ databases">
        <authorList>
            <consortium name="DOE Joint Genome Institute"/>
            <person name="Kuo A."/>
            <person name="Kohler A."/>
            <person name="Costa M.D."/>
            <person name="Nagy L.G."/>
            <person name="Floudas D."/>
            <person name="Copeland A."/>
            <person name="Barry K.W."/>
            <person name="Cichocki N."/>
            <person name="Veneault-Fourrey C."/>
            <person name="LaButti K."/>
            <person name="Lindquist E.A."/>
            <person name="Lipzen A."/>
            <person name="Lundell T."/>
            <person name="Morin E."/>
            <person name="Murat C."/>
            <person name="Sun H."/>
            <person name="Tunlid A."/>
            <person name="Henrissat B."/>
            <person name="Grigoriev I.V."/>
            <person name="Hibbett D.S."/>
            <person name="Martin F."/>
            <person name="Nordberg H.P."/>
            <person name="Cantor M.N."/>
            <person name="Hua S.X."/>
        </authorList>
    </citation>
    <scope>NUCLEOTIDE SEQUENCE [LARGE SCALE GENOMIC DNA]</scope>
    <source>
        <strain evidence="1 2">441</strain>
    </source>
</reference>
<evidence type="ECO:0000313" key="2">
    <source>
        <dbReference type="Proteomes" id="UP000054018"/>
    </source>
</evidence>
<evidence type="ECO:0000313" key="1">
    <source>
        <dbReference type="EMBL" id="KIK23057.1"/>
    </source>
</evidence>
<organism evidence="1 2">
    <name type="scientific">Pisolithus microcarpus 441</name>
    <dbReference type="NCBI Taxonomy" id="765257"/>
    <lineage>
        <taxon>Eukaryota</taxon>
        <taxon>Fungi</taxon>
        <taxon>Dikarya</taxon>
        <taxon>Basidiomycota</taxon>
        <taxon>Agaricomycotina</taxon>
        <taxon>Agaricomycetes</taxon>
        <taxon>Agaricomycetidae</taxon>
        <taxon>Boletales</taxon>
        <taxon>Sclerodermatineae</taxon>
        <taxon>Pisolithaceae</taxon>
        <taxon>Pisolithus</taxon>
    </lineage>
</organism>
<dbReference type="Proteomes" id="UP000054018">
    <property type="component" value="Unassembled WGS sequence"/>
</dbReference>
<accession>A0A0C9ZKZ6</accession>
<keyword evidence="2" id="KW-1185">Reference proteome</keyword>
<dbReference type="HOGENOM" id="CLU_2942692_0_0_1"/>
<sequence length="60" mass="6990">MDHRMRLRRLISRRRQESSTAQCRVPSTRGVCLLERLIGGATFVLAESTPRSCRDVLWNF</sequence>
<name>A0A0C9ZKZ6_9AGAM</name>
<dbReference type="EMBL" id="KN833731">
    <property type="protein sequence ID" value="KIK23057.1"/>
    <property type="molecule type" value="Genomic_DNA"/>
</dbReference>
<reference evidence="2" key="2">
    <citation type="submission" date="2015-01" db="EMBL/GenBank/DDBJ databases">
        <title>Evolutionary Origins and Diversification of the Mycorrhizal Mutualists.</title>
        <authorList>
            <consortium name="DOE Joint Genome Institute"/>
            <consortium name="Mycorrhizal Genomics Consortium"/>
            <person name="Kohler A."/>
            <person name="Kuo A."/>
            <person name="Nagy L.G."/>
            <person name="Floudas D."/>
            <person name="Copeland A."/>
            <person name="Barry K.W."/>
            <person name="Cichocki N."/>
            <person name="Veneault-Fourrey C."/>
            <person name="LaButti K."/>
            <person name="Lindquist E.A."/>
            <person name="Lipzen A."/>
            <person name="Lundell T."/>
            <person name="Morin E."/>
            <person name="Murat C."/>
            <person name="Riley R."/>
            <person name="Ohm R."/>
            <person name="Sun H."/>
            <person name="Tunlid A."/>
            <person name="Henrissat B."/>
            <person name="Grigoriev I.V."/>
            <person name="Hibbett D.S."/>
            <person name="Martin F."/>
        </authorList>
    </citation>
    <scope>NUCLEOTIDE SEQUENCE [LARGE SCALE GENOMIC DNA]</scope>
    <source>
        <strain evidence="2">441</strain>
    </source>
</reference>
<dbReference type="AlphaFoldDB" id="A0A0C9ZKZ6"/>
<gene>
    <name evidence="1" type="ORF">PISMIDRAFT_679689</name>
</gene>
<proteinExistence type="predicted"/>